<evidence type="ECO:0000259" key="5">
    <source>
        <dbReference type="Pfam" id="PF00005"/>
    </source>
</evidence>
<dbReference type="EMBL" id="CAJNDS010002323">
    <property type="protein sequence ID" value="CAE7431279.1"/>
    <property type="molecule type" value="Genomic_DNA"/>
</dbReference>
<evidence type="ECO:0000313" key="7">
    <source>
        <dbReference type="EMBL" id="CAE7431279.1"/>
    </source>
</evidence>
<dbReference type="InterPro" id="IPR003439">
    <property type="entry name" value="ABC_transporter-like_ATP-bd"/>
</dbReference>
<sequence>MEGCYSKFRRCKNASHGALATEDPDNAQAMDRLSNRYADLNAEADAMQTFKLDDQLDMIKNIAGFLEDDLDRKVGLFSGGWKVRIGVSKILMRSPDILLLDEPTNHLDLEAVEWLEKFIRVLQSPVVVVTHDREFMNRTCNRVVETVEGMTYTYKGNYTDFIRQKEQKMADWKKKFDLQEKKKKELEEFIKVNRGVQSLANTRQKRMKELDELMENAMDPPPAFVKRISFRFPEPERVHRGGGNLDILAELRGVNHGYGDDVTAPEYELLKDCDFQVCPGDKIGIVGGNGKGKLVCCFLVYAKGRSARLAAGIMVFRASITSITSLHTYAPCLN</sequence>
<evidence type="ECO:0000256" key="1">
    <source>
        <dbReference type="ARBA" id="ARBA00022737"/>
    </source>
</evidence>
<dbReference type="FunFam" id="3.40.50.300:FF:000011">
    <property type="entry name" value="Putative ABC transporter ATP-binding component"/>
    <property type="match status" value="1"/>
</dbReference>
<gene>
    <name evidence="7" type="primary">yheS</name>
    <name evidence="7" type="ORF">SNAT2548_LOCUS23440</name>
</gene>
<feature type="domain" description="ABC transporter" evidence="5">
    <location>
        <begin position="60"/>
        <end position="105"/>
    </location>
</feature>
<dbReference type="GO" id="GO:0005524">
    <property type="term" value="F:ATP binding"/>
    <property type="evidence" value="ECO:0007669"/>
    <property type="project" value="UniProtKB-KW"/>
</dbReference>
<comment type="caution">
    <text evidence="7">The sequence shown here is derived from an EMBL/GenBank/DDBJ whole genome shotgun (WGS) entry which is preliminary data.</text>
</comment>
<feature type="domain" description="ABC-transporter extension" evidence="6">
    <location>
        <begin position="147"/>
        <end position="222"/>
    </location>
</feature>
<evidence type="ECO:0000313" key="8">
    <source>
        <dbReference type="Proteomes" id="UP000604046"/>
    </source>
</evidence>
<name>A0A812RC07_9DINO</name>
<feature type="coiled-coil region" evidence="4">
    <location>
        <begin position="162"/>
        <end position="216"/>
    </location>
</feature>
<keyword evidence="3" id="KW-0067">ATP-binding</keyword>
<evidence type="ECO:0000256" key="3">
    <source>
        <dbReference type="ARBA" id="ARBA00022840"/>
    </source>
</evidence>
<dbReference type="InterPro" id="IPR032781">
    <property type="entry name" value="ABC_tran_Xtn"/>
</dbReference>
<dbReference type="OrthoDB" id="2110130at2759"/>
<organism evidence="7 8">
    <name type="scientific">Symbiodinium natans</name>
    <dbReference type="NCBI Taxonomy" id="878477"/>
    <lineage>
        <taxon>Eukaryota</taxon>
        <taxon>Sar</taxon>
        <taxon>Alveolata</taxon>
        <taxon>Dinophyceae</taxon>
        <taxon>Suessiales</taxon>
        <taxon>Symbiodiniaceae</taxon>
        <taxon>Symbiodinium</taxon>
    </lineage>
</organism>
<keyword evidence="4" id="KW-0175">Coiled coil</keyword>
<evidence type="ECO:0000256" key="4">
    <source>
        <dbReference type="SAM" id="Coils"/>
    </source>
</evidence>
<dbReference type="PANTHER" id="PTHR19211">
    <property type="entry name" value="ATP-BINDING TRANSPORT PROTEIN-RELATED"/>
    <property type="match status" value="1"/>
</dbReference>
<proteinExistence type="predicted"/>
<dbReference type="InterPro" id="IPR050611">
    <property type="entry name" value="ABCF"/>
</dbReference>
<dbReference type="GO" id="GO:0016887">
    <property type="term" value="F:ATP hydrolysis activity"/>
    <property type="evidence" value="ECO:0007669"/>
    <property type="project" value="InterPro"/>
</dbReference>
<dbReference type="Pfam" id="PF00005">
    <property type="entry name" value="ABC_tran"/>
    <property type="match status" value="1"/>
</dbReference>
<dbReference type="AlphaFoldDB" id="A0A812RC07"/>
<dbReference type="Gene3D" id="3.40.50.300">
    <property type="entry name" value="P-loop containing nucleotide triphosphate hydrolases"/>
    <property type="match status" value="2"/>
</dbReference>
<accession>A0A812RC07</accession>
<reference evidence="7" key="1">
    <citation type="submission" date="2021-02" db="EMBL/GenBank/DDBJ databases">
        <authorList>
            <person name="Dougan E. K."/>
            <person name="Rhodes N."/>
            <person name="Thang M."/>
            <person name="Chan C."/>
        </authorList>
    </citation>
    <scope>NUCLEOTIDE SEQUENCE</scope>
</reference>
<dbReference type="Pfam" id="PF12848">
    <property type="entry name" value="ABC_tran_Xtn"/>
    <property type="match status" value="1"/>
</dbReference>
<dbReference type="PANTHER" id="PTHR19211:SF95">
    <property type="entry name" value="ABC TRANSPORTER F FAMILY MEMBER 2"/>
    <property type="match status" value="1"/>
</dbReference>
<dbReference type="InterPro" id="IPR027417">
    <property type="entry name" value="P-loop_NTPase"/>
</dbReference>
<dbReference type="SUPFAM" id="SSF52540">
    <property type="entry name" value="P-loop containing nucleoside triphosphate hydrolases"/>
    <property type="match status" value="2"/>
</dbReference>
<evidence type="ECO:0000259" key="6">
    <source>
        <dbReference type="Pfam" id="PF12848"/>
    </source>
</evidence>
<keyword evidence="1" id="KW-0677">Repeat</keyword>
<evidence type="ECO:0000256" key="2">
    <source>
        <dbReference type="ARBA" id="ARBA00022741"/>
    </source>
</evidence>
<protein>
    <submittedName>
        <fullName evidence="7">YheS protein</fullName>
    </submittedName>
</protein>
<dbReference type="Proteomes" id="UP000604046">
    <property type="component" value="Unassembled WGS sequence"/>
</dbReference>
<keyword evidence="2" id="KW-0547">Nucleotide-binding</keyword>
<keyword evidence="8" id="KW-1185">Reference proteome</keyword>